<comment type="caution">
    <text evidence="1">The sequence shown here is derived from an EMBL/GenBank/DDBJ whole genome shotgun (WGS) entry which is preliminary data.</text>
</comment>
<protein>
    <submittedName>
        <fullName evidence="1">Uncharacterized protein</fullName>
    </submittedName>
</protein>
<name>A0A7J8RIZ6_GOSDV</name>
<evidence type="ECO:0000313" key="1">
    <source>
        <dbReference type="EMBL" id="MBA0613808.1"/>
    </source>
</evidence>
<reference evidence="1 2" key="1">
    <citation type="journal article" date="2019" name="Genome Biol. Evol.">
        <title>Insights into the evolution of the New World diploid cottons (Gossypium, subgenus Houzingenia) based on genome sequencing.</title>
        <authorList>
            <person name="Grover C.E."/>
            <person name="Arick M.A. 2nd"/>
            <person name="Thrash A."/>
            <person name="Conover J.L."/>
            <person name="Sanders W.S."/>
            <person name="Peterson D.G."/>
            <person name="Frelichowski J.E."/>
            <person name="Scheffler J.A."/>
            <person name="Scheffler B.E."/>
            <person name="Wendel J.F."/>
        </authorList>
    </citation>
    <scope>NUCLEOTIDE SEQUENCE [LARGE SCALE GENOMIC DNA]</scope>
    <source>
        <strain evidence="1">27</strain>
        <tissue evidence="1">Leaf</tissue>
    </source>
</reference>
<dbReference type="AlphaFoldDB" id="A0A7J8RIZ6"/>
<organism evidence="1 2">
    <name type="scientific">Gossypium davidsonii</name>
    <name type="common">Davidson's cotton</name>
    <name type="synonym">Gossypium klotzschianum subsp. davidsonii</name>
    <dbReference type="NCBI Taxonomy" id="34287"/>
    <lineage>
        <taxon>Eukaryota</taxon>
        <taxon>Viridiplantae</taxon>
        <taxon>Streptophyta</taxon>
        <taxon>Embryophyta</taxon>
        <taxon>Tracheophyta</taxon>
        <taxon>Spermatophyta</taxon>
        <taxon>Magnoliopsida</taxon>
        <taxon>eudicotyledons</taxon>
        <taxon>Gunneridae</taxon>
        <taxon>Pentapetalae</taxon>
        <taxon>rosids</taxon>
        <taxon>malvids</taxon>
        <taxon>Malvales</taxon>
        <taxon>Malvaceae</taxon>
        <taxon>Malvoideae</taxon>
        <taxon>Gossypium</taxon>
    </lineage>
</organism>
<keyword evidence="2" id="KW-1185">Reference proteome</keyword>
<dbReference type="Proteomes" id="UP000593561">
    <property type="component" value="Unassembled WGS sequence"/>
</dbReference>
<dbReference type="EMBL" id="JABFAC010000005">
    <property type="protein sequence ID" value="MBA0613808.1"/>
    <property type="molecule type" value="Genomic_DNA"/>
</dbReference>
<gene>
    <name evidence="1" type="ORF">Godav_014173</name>
</gene>
<sequence>MTCIEDKLPTSFSTLLDAIYMKVNRGKSVPLSIGVMCMMERLKR</sequence>
<proteinExistence type="predicted"/>
<accession>A0A7J8RIZ6</accession>
<evidence type="ECO:0000313" key="2">
    <source>
        <dbReference type="Proteomes" id="UP000593561"/>
    </source>
</evidence>